<accession>A0A2P8ECT4</accession>
<dbReference type="Gene3D" id="3.40.50.150">
    <property type="entry name" value="Vaccinia Virus protein VP39"/>
    <property type="match status" value="1"/>
</dbReference>
<dbReference type="SUPFAM" id="SSF53335">
    <property type="entry name" value="S-adenosyl-L-methionine-dependent methyltransferases"/>
    <property type="match status" value="1"/>
</dbReference>
<dbReference type="InterPro" id="IPR026170">
    <property type="entry name" value="FAM173A/B"/>
</dbReference>
<keyword evidence="2 6" id="KW-0808">Transferase</keyword>
<evidence type="ECO:0000256" key="4">
    <source>
        <dbReference type="SAM" id="SignalP"/>
    </source>
</evidence>
<evidence type="ECO:0000256" key="1">
    <source>
        <dbReference type="ARBA" id="ARBA00022603"/>
    </source>
</evidence>
<evidence type="ECO:0000313" key="7">
    <source>
        <dbReference type="Proteomes" id="UP000240708"/>
    </source>
</evidence>
<evidence type="ECO:0000313" key="6">
    <source>
        <dbReference type="EMBL" id="PSL07271.1"/>
    </source>
</evidence>
<keyword evidence="4" id="KW-0732">Signal</keyword>
<dbReference type="Pfam" id="PF13847">
    <property type="entry name" value="Methyltransf_31"/>
    <property type="match status" value="1"/>
</dbReference>
<name>A0A2P8ECT4_9BACT</name>
<evidence type="ECO:0000256" key="2">
    <source>
        <dbReference type="ARBA" id="ARBA00022679"/>
    </source>
</evidence>
<gene>
    <name evidence="6" type="ORF">CLV48_101201</name>
</gene>
<organism evidence="6 7">
    <name type="scientific">Cecembia rubra</name>
    <dbReference type="NCBI Taxonomy" id="1485585"/>
    <lineage>
        <taxon>Bacteria</taxon>
        <taxon>Pseudomonadati</taxon>
        <taxon>Bacteroidota</taxon>
        <taxon>Cytophagia</taxon>
        <taxon>Cytophagales</taxon>
        <taxon>Cyclobacteriaceae</taxon>
        <taxon>Cecembia</taxon>
    </lineage>
</organism>
<keyword evidence="7" id="KW-1185">Reference proteome</keyword>
<dbReference type="EMBL" id="PYGF01000001">
    <property type="protein sequence ID" value="PSL07271.1"/>
    <property type="molecule type" value="Genomic_DNA"/>
</dbReference>
<feature type="signal peptide" evidence="4">
    <location>
        <begin position="1"/>
        <end position="28"/>
    </location>
</feature>
<evidence type="ECO:0000256" key="3">
    <source>
        <dbReference type="ARBA" id="ARBA00022691"/>
    </source>
</evidence>
<dbReference type="InterPro" id="IPR025714">
    <property type="entry name" value="Methyltranfer_dom"/>
</dbReference>
<protein>
    <submittedName>
        <fullName evidence="6">Methyltransferase family protein</fullName>
    </submittedName>
</protein>
<dbReference type="CDD" id="cd02440">
    <property type="entry name" value="AdoMet_MTases"/>
    <property type="match status" value="1"/>
</dbReference>
<dbReference type="Proteomes" id="UP000240708">
    <property type="component" value="Unassembled WGS sequence"/>
</dbReference>
<feature type="domain" description="Methyltransferase" evidence="5">
    <location>
        <begin position="59"/>
        <end position="126"/>
    </location>
</feature>
<dbReference type="GO" id="GO:0016279">
    <property type="term" value="F:protein-lysine N-methyltransferase activity"/>
    <property type="evidence" value="ECO:0007669"/>
    <property type="project" value="InterPro"/>
</dbReference>
<comment type="caution">
    <text evidence="6">The sequence shown here is derived from an EMBL/GenBank/DDBJ whole genome shotgun (WGS) entry which is preliminary data.</text>
</comment>
<proteinExistence type="predicted"/>
<feature type="chain" id="PRO_5015169181" evidence="4">
    <location>
        <begin position="29"/>
        <end position="189"/>
    </location>
</feature>
<sequence>MSNEIMNKSVKYFLLAFLFSWLSFRSNAQDTSAGFADLVPFVTTPWEVIEAMLDMAKITKDDYIIDLGSGDGRIPISAAKKFGAKGLGIEIDKDLVSDAFDLAKKEGVDHLVDFKQGDLFELDFSKATVLTLYLFPDINLKLRPKIWGMPSGTRVISHRFDMGDWEPTETRTIELADGKRHTVFLWIVN</sequence>
<dbReference type="PANTHER" id="PTHR13610:SF11">
    <property type="entry name" value="METHYLTRANSFERASE DOMAIN-CONTAINING PROTEIN"/>
    <property type="match status" value="1"/>
</dbReference>
<dbReference type="InterPro" id="IPR029063">
    <property type="entry name" value="SAM-dependent_MTases_sf"/>
</dbReference>
<keyword evidence="3" id="KW-0949">S-adenosyl-L-methionine</keyword>
<evidence type="ECO:0000259" key="5">
    <source>
        <dbReference type="Pfam" id="PF13847"/>
    </source>
</evidence>
<dbReference type="GO" id="GO:0032259">
    <property type="term" value="P:methylation"/>
    <property type="evidence" value="ECO:0007669"/>
    <property type="project" value="UniProtKB-KW"/>
</dbReference>
<dbReference type="PANTHER" id="PTHR13610">
    <property type="entry name" value="METHYLTRANSFERASE DOMAIN-CONTAINING PROTEIN"/>
    <property type="match status" value="1"/>
</dbReference>
<keyword evidence="1 6" id="KW-0489">Methyltransferase</keyword>
<dbReference type="AlphaFoldDB" id="A0A2P8ECT4"/>
<reference evidence="6 7" key="1">
    <citation type="submission" date="2018-03" db="EMBL/GenBank/DDBJ databases">
        <title>Genomic Encyclopedia of Archaeal and Bacterial Type Strains, Phase II (KMG-II): from individual species to whole genera.</title>
        <authorList>
            <person name="Goeker M."/>
        </authorList>
    </citation>
    <scope>NUCLEOTIDE SEQUENCE [LARGE SCALE GENOMIC DNA]</scope>
    <source>
        <strain evidence="6 7">DSM 28057</strain>
    </source>
</reference>